<proteinExistence type="inferred from homology"/>
<evidence type="ECO:0000256" key="2">
    <source>
        <dbReference type="ARBA" id="ARBA00007783"/>
    </source>
</evidence>
<comment type="subcellular location">
    <subcellularLocation>
        <location evidence="1">Cell inner membrane</location>
        <topology evidence="1">Multi-pass membrane protein</topology>
    </subcellularLocation>
    <subcellularLocation>
        <location evidence="9">Cell membrane</location>
        <topology evidence="9">Multi-pass membrane protein</topology>
    </subcellularLocation>
</comment>
<dbReference type="PROSITE" id="PS51012">
    <property type="entry name" value="ABC_TM2"/>
    <property type="match status" value="1"/>
</dbReference>
<evidence type="ECO:0000259" key="10">
    <source>
        <dbReference type="PROSITE" id="PS51012"/>
    </source>
</evidence>
<keyword evidence="6 9" id="KW-0812">Transmembrane</keyword>
<evidence type="ECO:0000256" key="3">
    <source>
        <dbReference type="ARBA" id="ARBA00022448"/>
    </source>
</evidence>
<feature type="transmembrane region" description="Helical" evidence="9">
    <location>
        <begin position="272"/>
        <end position="290"/>
    </location>
</feature>
<dbReference type="PANTHER" id="PTHR30413:SF8">
    <property type="entry name" value="TRANSPORT PERMEASE PROTEIN"/>
    <property type="match status" value="1"/>
</dbReference>
<evidence type="ECO:0000313" key="12">
    <source>
        <dbReference type="Proteomes" id="UP001596306"/>
    </source>
</evidence>
<keyword evidence="4 9" id="KW-1003">Cell membrane</keyword>
<accession>A0ABW1V9S3</accession>
<keyword evidence="3 9" id="KW-0813">Transport</keyword>
<feature type="domain" description="ABC transmembrane type-2" evidence="10">
    <location>
        <begin position="62"/>
        <end position="297"/>
    </location>
</feature>
<feature type="transmembrane region" description="Helical" evidence="9">
    <location>
        <begin position="63"/>
        <end position="83"/>
    </location>
</feature>
<keyword evidence="8 9" id="KW-0472">Membrane</keyword>
<dbReference type="InterPro" id="IPR047817">
    <property type="entry name" value="ABC2_TM_bact-type"/>
</dbReference>
<dbReference type="PANTHER" id="PTHR30413">
    <property type="entry name" value="INNER MEMBRANE TRANSPORT PERMEASE"/>
    <property type="match status" value="1"/>
</dbReference>
<dbReference type="EMBL" id="JBHSTP010000001">
    <property type="protein sequence ID" value="MFC6354793.1"/>
    <property type="molecule type" value="Genomic_DNA"/>
</dbReference>
<dbReference type="RefSeq" id="WP_386726684.1">
    <property type="nucleotide sequence ID" value="NZ_JBHSTP010000001.1"/>
</dbReference>
<dbReference type="Pfam" id="PF01061">
    <property type="entry name" value="ABC2_membrane"/>
    <property type="match status" value="1"/>
</dbReference>
<evidence type="ECO:0000256" key="1">
    <source>
        <dbReference type="ARBA" id="ARBA00004429"/>
    </source>
</evidence>
<evidence type="ECO:0000256" key="4">
    <source>
        <dbReference type="ARBA" id="ARBA00022475"/>
    </source>
</evidence>
<comment type="similarity">
    <text evidence="2 9">Belongs to the ABC-2 integral membrane protein family.</text>
</comment>
<comment type="caution">
    <text evidence="11">The sequence shown here is derived from an EMBL/GenBank/DDBJ whole genome shotgun (WGS) entry which is preliminary data.</text>
</comment>
<evidence type="ECO:0000256" key="8">
    <source>
        <dbReference type="ARBA" id="ARBA00023136"/>
    </source>
</evidence>
<keyword evidence="7 9" id="KW-1133">Transmembrane helix</keyword>
<sequence>MSTTPEEARAQRILTEPMTRVGRAAGGHRGTIASIREIWDYRHLLGLLVSRELRARYKNSSLGIVWSLLRPLAQLLIYYVAIGQFLGAARQIPDFAIFVFTGLTVWGLYSEIISAGTMSIVSNSGLVKKVYLPREIFPLASVGSALFNFLVQFIILVAATLVLGRAPLHPDLLLVPLSIALIVVFATAFALALAAINVYLRDVQHLVEIILLILFWASPIVYSITFVNGTLHGSWVEEIYLANPVTLAALGMQKAMWVAGTLDTAQYWPPGLEWRMLTALGVSLVLLWIGQRVFSRLQSNFAQEL</sequence>
<evidence type="ECO:0000313" key="11">
    <source>
        <dbReference type="EMBL" id="MFC6354793.1"/>
    </source>
</evidence>
<feature type="transmembrane region" description="Helical" evidence="9">
    <location>
        <begin position="136"/>
        <end position="162"/>
    </location>
</feature>
<name>A0ABW1V9S3_9MICO</name>
<evidence type="ECO:0000256" key="7">
    <source>
        <dbReference type="ARBA" id="ARBA00022989"/>
    </source>
</evidence>
<reference evidence="12" key="1">
    <citation type="journal article" date="2019" name="Int. J. Syst. Evol. Microbiol.">
        <title>The Global Catalogue of Microorganisms (GCM) 10K type strain sequencing project: providing services to taxonomists for standard genome sequencing and annotation.</title>
        <authorList>
            <consortium name="The Broad Institute Genomics Platform"/>
            <consortium name="The Broad Institute Genome Sequencing Center for Infectious Disease"/>
            <person name="Wu L."/>
            <person name="Ma J."/>
        </authorList>
    </citation>
    <scope>NUCLEOTIDE SEQUENCE [LARGE SCALE GENOMIC DNA]</scope>
    <source>
        <strain evidence="12">CCUG 43304</strain>
    </source>
</reference>
<dbReference type="InterPro" id="IPR013525">
    <property type="entry name" value="ABC2_TM"/>
</dbReference>
<keyword evidence="5" id="KW-0997">Cell inner membrane</keyword>
<gene>
    <name evidence="11" type="ORF">ACFQB0_01520</name>
</gene>
<feature type="transmembrane region" description="Helical" evidence="9">
    <location>
        <begin position="206"/>
        <end position="227"/>
    </location>
</feature>
<evidence type="ECO:0000256" key="5">
    <source>
        <dbReference type="ARBA" id="ARBA00022519"/>
    </source>
</evidence>
<evidence type="ECO:0000256" key="9">
    <source>
        <dbReference type="RuleBase" id="RU361157"/>
    </source>
</evidence>
<protein>
    <recommendedName>
        <fullName evidence="9">Transport permease protein</fullName>
    </recommendedName>
</protein>
<feature type="transmembrane region" description="Helical" evidence="9">
    <location>
        <begin position="174"/>
        <end position="200"/>
    </location>
</feature>
<evidence type="ECO:0000256" key="6">
    <source>
        <dbReference type="ARBA" id="ARBA00022692"/>
    </source>
</evidence>
<dbReference type="Proteomes" id="UP001596306">
    <property type="component" value="Unassembled WGS sequence"/>
</dbReference>
<feature type="transmembrane region" description="Helical" evidence="9">
    <location>
        <begin position="95"/>
        <end position="116"/>
    </location>
</feature>
<keyword evidence="12" id="KW-1185">Reference proteome</keyword>
<organism evidence="11 12">
    <name type="scientific">Luethyella okanaganae</name>
    <dbReference type="NCBI Taxonomy" id="69372"/>
    <lineage>
        <taxon>Bacteria</taxon>
        <taxon>Bacillati</taxon>
        <taxon>Actinomycetota</taxon>
        <taxon>Actinomycetes</taxon>
        <taxon>Micrococcales</taxon>
        <taxon>Microbacteriaceae</taxon>
        <taxon>Luethyella</taxon>
    </lineage>
</organism>